<evidence type="ECO:0000259" key="9">
    <source>
        <dbReference type="PROSITE" id="PS50011"/>
    </source>
</evidence>
<keyword evidence="12" id="KW-1185">Reference proteome</keyword>
<keyword evidence="1 8" id="KW-0723">Serine/threonine-protein kinase</keyword>
<sequence length="599" mass="69064">MEEQATVENVIIEEKISKSNGDVIIKRYQRGKTLGKGGFARCYEITEIDTKKVLAAKIIQKNTLTRNRARQKLISEIKIHKSLHQTNIVQFIHVFEDHDNVYIILELCTNQTLNELIKRRRRITQLEVQCYILQLVNALKYLHQNKIIHRDLKLGNLFLNDKMELKLGDFGLATKLDFDGEKKKTICGTPNYIAPEILDGKIGHSYEVDIWSLGVIIYTLLIGKPPFETQDVKTTYKKIKACQYTFPDHVVISDNAKNLITKMLILDPSKRPTLEQILQHPFMTSNPIPKTAHISTLVGPPSMSWLSQYQSTQSSSSQQKRLADTAPQQLMKVISQDRVSLLNDAQTQNNFMKDSRASSQKLVDMRATQQSAKTLPTGITNNIINNKTFKIQRNEIFVKKWVDYSSKYGLGYLLNNGSSGVYFNDSTKIIADPKQTYFEYIEKQSDNQQYEVNSYSLNDYPKDLQKKVTLLEHFRGYLDTDTTDKEVIDQSDDNKIPMVYVKKWMKTKHAVMFRLSNKVVQVDFTDKTIIILNSDTKSVTYINKKGERQNFPLSTALESQNHEMTKRLKYTKEILQHMLQGTQAQVINTQLTLTNWNQK</sequence>
<evidence type="ECO:0000256" key="3">
    <source>
        <dbReference type="ARBA" id="ARBA00022737"/>
    </source>
</evidence>
<dbReference type="InterPro" id="IPR008271">
    <property type="entry name" value="Ser/Thr_kinase_AS"/>
</dbReference>
<dbReference type="FunFam" id="3.30.1120.30:FF:000016">
    <property type="entry name" value="Serine/threonine-protein kinase PLK"/>
    <property type="match status" value="1"/>
</dbReference>
<feature type="domain" description="Protein kinase" evidence="9">
    <location>
        <begin position="28"/>
        <end position="283"/>
    </location>
</feature>
<dbReference type="OrthoDB" id="408964at2759"/>
<dbReference type="PROSITE" id="PS50011">
    <property type="entry name" value="PROTEIN_KINASE_DOM"/>
    <property type="match status" value="1"/>
</dbReference>
<keyword evidence="4 7" id="KW-0547">Nucleotide-binding</keyword>
<dbReference type="CDD" id="cd14099">
    <property type="entry name" value="STKc_PLK"/>
    <property type="match status" value="1"/>
</dbReference>
<evidence type="ECO:0000256" key="6">
    <source>
        <dbReference type="ARBA" id="ARBA00022840"/>
    </source>
</evidence>
<dbReference type="GO" id="GO:0004674">
    <property type="term" value="F:protein serine/threonine kinase activity"/>
    <property type="evidence" value="ECO:0007669"/>
    <property type="project" value="UniProtKB-KW"/>
</dbReference>
<dbReference type="Proteomes" id="UP000692954">
    <property type="component" value="Unassembled WGS sequence"/>
</dbReference>
<dbReference type="Pfam" id="PF00659">
    <property type="entry name" value="POLO_box"/>
    <property type="match status" value="2"/>
</dbReference>
<keyword evidence="2 8" id="KW-0808">Transferase</keyword>
<accession>A0A8S1QA63</accession>
<dbReference type="CDD" id="cd13117">
    <property type="entry name" value="POLO_box_2"/>
    <property type="match status" value="1"/>
</dbReference>
<comment type="caution">
    <text evidence="11">The sequence shown here is derived from an EMBL/GenBank/DDBJ whole genome shotgun (WGS) entry which is preliminary data.</text>
</comment>
<dbReference type="CDD" id="cd13118">
    <property type="entry name" value="POLO_box_1"/>
    <property type="match status" value="1"/>
</dbReference>
<reference evidence="11" key="1">
    <citation type="submission" date="2021-01" db="EMBL/GenBank/DDBJ databases">
        <authorList>
            <consortium name="Genoscope - CEA"/>
            <person name="William W."/>
        </authorList>
    </citation>
    <scope>NUCLEOTIDE SEQUENCE</scope>
</reference>
<dbReference type="InterPro" id="IPR000719">
    <property type="entry name" value="Prot_kinase_dom"/>
</dbReference>
<evidence type="ECO:0000256" key="5">
    <source>
        <dbReference type="ARBA" id="ARBA00022777"/>
    </source>
</evidence>
<dbReference type="AlphaFoldDB" id="A0A8S1QA63"/>
<organism evidence="11 12">
    <name type="scientific">Paramecium sonneborni</name>
    <dbReference type="NCBI Taxonomy" id="65129"/>
    <lineage>
        <taxon>Eukaryota</taxon>
        <taxon>Sar</taxon>
        <taxon>Alveolata</taxon>
        <taxon>Ciliophora</taxon>
        <taxon>Intramacronucleata</taxon>
        <taxon>Oligohymenophorea</taxon>
        <taxon>Peniculida</taxon>
        <taxon>Parameciidae</taxon>
        <taxon>Paramecium</taxon>
    </lineage>
</organism>
<dbReference type="InterPro" id="IPR017441">
    <property type="entry name" value="Protein_kinase_ATP_BS"/>
</dbReference>
<dbReference type="InterPro" id="IPR000959">
    <property type="entry name" value="POLO_box_dom"/>
</dbReference>
<dbReference type="PROSITE" id="PS00107">
    <property type="entry name" value="PROTEIN_KINASE_ATP"/>
    <property type="match status" value="1"/>
</dbReference>
<evidence type="ECO:0000256" key="7">
    <source>
        <dbReference type="PROSITE-ProRule" id="PRU10141"/>
    </source>
</evidence>
<dbReference type="GO" id="GO:0005524">
    <property type="term" value="F:ATP binding"/>
    <property type="evidence" value="ECO:0007669"/>
    <property type="project" value="UniProtKB-UniRule"/>
</dbReference>
<dbReference type="PANTHER" id="PTHR24345">
    <property type="entry name" value="SERINE/THREONINE-PROTEIN KINASE PLK"/>
    <property type="match status" value="1"/>
</dbReference>
<evidence type="ECO:0000313" key="11">
    <source>
        <dbReference type="EMBL" id="CAD8112512.1"/>
    </source>
</evidence>
<name>A0A8S1QA63_9CILI</name>
<dbReference type="InterPro" id="IPR033701">
    <property type="entry name" value="POLO_box_1"/>
</dbReference>
<dbReference type="FunFam" id="1.10.510.10:FF:001669">
    <property type="entry name" value="Serine/threonine-protein kinase"/>
    <property type="match status" value="1"/>
</dbReference>
<evidence type="ECO:0000313" key="12">
    <source>
        <dbReference type="Proteomes" id="UP000692954"/>
    </source>
</evidence>
<dbReference type="EMBL" id="CAJJDN010000101">
    <property type="protein sequence ID" value="CAD8112512.1"/>
    <property type="molecule type" value="Genomic_DNA"/>
</dbReference>
<proteinExistence type="inferred from homology"/>
<feature type="domain" description="POLO box" evidence="10">
    <location>
        <begin position="397"/>
        <end position="480"/>
    </location>
</feature>
<dbReference type="Pfam" id="PF00069">
    <property type="entry name" value="Pkinase"/>
    <property type="match status" value="1"/>
</dbReference>
<comment type="catalytic activity">
    <reaction evidence="8">
        <text>L-threonyl-[protein] + ATP = O-phospho-L-threonyl-[protein] + ADP + H(+)</text>
        <dbReference type="Rhea" id="RHEA:46608"/>
        <dbReference type="Rhea" id="RHEA-COMP:11060"/>
        <dbReference type="Rhea" id="RHEA-COMP:11605"/>
        <dbReference type="ChEBI" id="CHEBI:15378"/>
        <dbReference type="ChEBI" id="CHEBI:30013"/>
        <dbReference type="ChEBI" id="CHEBI:30616"/>
        <dbReference type="ChEBI" id="CHEBI:61977"/>
        <dbReference type="ChEBI" id="CHEBI:456216"/>
        <dbReference type="EC" id="2.7.11.21"/>
    </reaction>
</comment>
<comment type="similarity">
    <text evidence="8">Belongs to the protein kinase superfamily. Ser/Thr protein kinase family. CDC5/Polo subfamily.</text>
</comment>
<gene>
    <name evidence="11" type="ORF">PSON_ATCC_30995.1.T1010039</name>
</gene>
<dbReference type="InterPro" id="IPR033695">
    <property type="entry name" value="POLO_box_2"/>
</dbReference>
<dbReference type="FunFam" id="3.30.1120.30:FF:000013">
    <property type="entry name" value="Serine/threonine-protein kinase PLK"/>
    <property type="match status" value="1"/>
</dbReference>
<evidence type="ECO:0000256" key="1">
    <source>
        <dbReference type="ARBA" id="ARBA00022527"/>
    </source>
</evidence>
<dbReference type="PANTHER" id="PTHR24345:SF0">
    <property type="entry name" value="CELL CYCLE SERINE_THREONINE-PROTEIN KINASE CDC5_MSD2"/>
    <property type="match status" value="1"/>
</dbReference>
<evidence type="ECO:0000259" key="10">
    <source>
        <dbReference type="PROSITE" id="PS50078"/>
    </source>
</evidence>
<evidence type="ECO:0000256" key="2">
    <source>
        <dbReference type="ARBA" id="ARBA00022679"/>
    </source>
</evidence>
<protein>
    <recommendedName>
        <fullName evidence="8">Serine/threonine-protein kinase PLK</fullName>
        <ecNumber evidence="8">2.7.11.21</ecNumber>
    </recommendedName>
    <alternativeName>
        <fullName evidence="8">Polo-like kinase</fullName>
    </alternativeName>
</protein>
<dbReference type="SMART" id="SM00220">
    <property type="entry name" value="S_TKc"/>
    <property type="match status" value="1"/>
</dbReference>
<feature type="binding site" evidence="7">
    <location>
        <position position="57"/>
    </location>
    <ligand>
        <name>ATP</name>
        <dbReference type="ChEBI" id="CHEBI:30616"/>
    </ligand>
</feature>
<dbReference type="FunFam" id="3.30.200.20:FF:000091">
    <property type="entry name" value="Serine/threonine-protein kinase PLK"/>
    <property type="match status" value="1"/>
</dbReference>
<dbReference type="GO" id="GO:0005634">
    <property type="term" value="C:nucleus"/>
    <property type="evidence" value="ECO:0007669"/>
    <property type="project" value="TreeGrafter"/>
</dbReference>
<dbReference type="EC" id="2.7.11.21" evidence="8"/>
<keyword evidence="5 8" id="KW-0418">Kinase</keyword>
<keyword evidence="3" id="KW-0677">Repeat</keyword>
<keyword evidence="6 7" id="KW-0067">ATP-binding</keyword>
<feature type="domain" description="POLO box" evidence="10">
    <location>
        <begin position="500"/>
        <end position="580"/>
    </location>
</feature>
<dbReference type="PROSITE" id="PS00108">
    <property type="entry name" value="PROTEIN_KINASE_ST"/>
    <property type="match status" value="1"/>
</dbReference>
<evidence type="ECO:0000256" key="4">
    <source>
        <dbReference type="ARBA" id="ARBA00022741"/>
    </source>
</evidence>
<dbReference type="PROSITE" id="PS50078">
    <property type="entry name" value="POLO_BOX"/>
    <property type="match status" value="2"/>
</dbReference>
<evidence type="ECO:0000256" key="8">
    <source>
        <dbReference type="RuleBase" id="RU361162"/>
    </source>
</evidence>